<protein>
    <submittedName>
        <fullName evidence="2">Putative secreted protein</fullName>
    </submittedName>
</protein>
<feature type="chain" id="PRO_5006865231" evidence="1">
    <location>
        <begin position="20"/>
        <end position="409"/>
    </location>
</feature>
<sequence>LEMYCQVFFLLLTASYGLCSEHDSPLLEAARLLFQNTGGKDDGDISGLASSLIRGLDPSLLASMLEQISGNNEVGENKDGTGGGGSGPLDLIASLAPLLLQQQGHKHYEDPALEDTQGHEQFDRLTSLLPSVIQQIWEMLKSSGAWGEIWEKSGLSHILSLFNGPEGRLKLEAAVRSLENHQFRKKWLKSMVAFVMEYVKQLADPSMQKRYAANTASFINTLLRSQGYKPNELFLRGQPFEESLIKVIDLFCQRNFGMTVDSAKYIRPAAKYFNELVGVGRGGSSVSTLSTREIEDKLADMINKEVLEGILRVWQAHKYGVKYHKCDKYLLCVLNRPDKTSRYTVRPVVTKVASIVSAWFLSGQTGSSFLSLYDAIVENYDCQTEFPVDCMGFHEEDNRITTEYAHNEL</sequence>
<reference evidence="2" key="1">
    <citation type="journal article" date="2018" name="J. Proteomics">
        <title>Exploring the molecular complexity of Triatoma dimidiata sialome.</title>
        <authorList>
            <person name="Santiago P.B."/>
            <person name="de Araujo C.N."/>
            <person name="Charneau S."/>
            <person name="Bastos I.M.D."/>
            <person name="Assumpcao T.C.F."/>
            <person name="Queiroz R.M.L."/>
            <person name="Praca Y.R."/>
            <person name="Cordeiro T.M."/>
            <person name="Garcia C.H.S."/>
            <person name="da Silva I.G."/>
            <person name="Raiol T."/>
            <person name="Motta F.N."/>
            <person name="de Araujo Oliveira J.V."/>
            <person name="de Sousa M.V."/>
            <person name="Ribeiro J.M.C."/>
            <person name="de Santana J.M."/>
        </authorList>
    </citation>
    <scope>NUCLEOTIDE SEQUENCE</scope>
    <source>
        <strain evidence="2">Santander</strain>
        <tissue evidence="2">Salivary glands</tissue>
    </source>
</reference>
<dbReference type="AlphaFoldDB" id="A0A0V0GD18"/>
<feature type="signal peptide" evidence="1">
    <location>
        <begin position="1"/>
        <end position="19"/>
    </location>
</feature>
<evidence type="ECO:0000256" key="1">
    <source>
        <dbReference type="SAM" id="SignalP"/>
    </source>
</evidence>
<organism evidence="2">
    <name type="scientific">Triatoma dimidiata</name>
    <name type="common">Kissing bug</name>
    <name type="synonym">Meccus dimidiatus</name>
    <dbReference type="NCBI Taxonomy" id="72491"/>
    <lineage>
        <taxon>Eukaryota</taxon>
        <taxon>Metazoa</taxon>
        <taxon>Ecdysozoa</taxon>
        <taxon>Arthropoda</taxon>
        <taxon>Hexapoda</taxon>
        <taxon>Insecta</taxon>
        <taxon>Pterygota</taxon>
        <taxon>Neoptera</taxon>
        <taxon>Paraneoptera</taxon>
        <taxon>Hemiptera</taxon>
        <taxon>Heteroptera</taxon>
        <taxon>Panheteroptera</taxon>
        <taxon>Cimicomorpha</taxon>
        <taxon>Reduviidae</taxon>
        <taxon>Triatominae</taxon>
        <taxon>Triatoma</taxon>
    </lineage>
</organism>
<name>A0A0V0GD18_TRIDM</name>
<proteinExistence type="predicted"/>
<accession>A0A0V0GD18</accession>
<dbReference type="EMBL" id="GECL01000352">
    <property type="protein sequence ID" value="JAP05772.1"/>
    <property type="molecule type" value="Transcribed_RNA"/>
</dbReference>
<feature type="non-terminal residue" evidence="2">
    <location>
        <position position="1"/>
    </location>
</feature>
<keyword evidence="1" id="KW-0732">Signal</keyword>
<evidence type="ECO:0000313" key="2">
    <source>
        <dbReference type="EMBL" id="JAP05772.1"/>
    </source>
</evidence>